<dbReference type="InterPro" id="IPR018502">
    <property type="entry name" value="Annexin_repeat"/>
</dbReference>
<keyword evidence="3 6" id="KW-0106">Calcium</keyword>
<keyword evidence="2 6" id="KW-0677">Repeat</keyword>
<protein>
    <recommendedName>
        <fullName evidence="6">Annexin</fullName>
    </recommendedName>
</protein>
<dbReference type="FunFam" id="1.10.220.10:FF:000002">
    <property type="entry name" value="Annexin"/>
    <property type="match status" value="1"/>
</dbReference>
<dbReference type="Pfam" id="PF00191">
    <property type="entry name" value="Annexin"/>
    <property type="match status" value="4"/>
</dbReference>
<evidence type="ECO:0000256" key="7">
    <source>
        <dbReference type="SAM" id="MobiDB-lite"/>
    </source>
</evidence>
<dbReference type="GO" id="GO:0005737">
    <property type="term" value="C:cytoplasm"/>
    <property type="evidence" value="ECO:0007669"/>
    <property type="project" value="TreeGrafter"/>
</dbReference>
<dbReference type="GO" id="GO:0005509">
    <property type="term" value="F:calcium ion binding"/>
    <property type="evidence" value="ECO:0007669"/>
    <property type="project" value="InterPro"/>
</dbReference>
<evidence type="ECO:0000256" key="4">
    <source>
        <dbReference type="ARBA" id="ARBA00023216"/>
    </source>
</evidence>
<keyword evidence="9" id="KW-1185">Reference proteome</keyword>
<feature type="compositionally biased region" description="Gly residues" evidence="7">
    <location>
        <begin position="132"/>
        <end position="203"/>
    </location>
</feature>
<dbReference type="InterPro" id="IPR001464">
    <property type="entry name" value="Annexin"/>
</dbReference>
<proteinExistence type="inferred from homology"/>
<dbReference type="FunFam" id="1.10.220.10:FF:000003">
    <property type="entry name" value="Annexin"/>
    <property type="match status" value="1"/>
</dbReference>
<gene>
    <name evidence="8" type="primary">nxnB</name>
    <name evidence="8" type="ORF">DFA_07722</name>
</gene>
<feature type="compositionally biased region" description="Low complexity" evidence="7">
    <location>
        <begin position="271"/>
        <end position="296"/>
    </location>
</feature>
<reference evidence="9" key="1">
    <citation type="journal article" date="2011" name="Genome Res.">
        <title>Phylogeny-wide analysis of social amoeba genomes highlights ancient origins for complex intercellular communication.</title>
        <authorList>
            <person name="Heidel A.J."/>
            <person name="Lawal H.M."/>
            <person name="Felder M."/>
            <person name="Schilde C."/>
            <person name="Helps N.R."/>
            <person name="Tunggal B."/>
            <person name="Rivero F."/>
            <person name="John U."/>
            <person name="Schleicher M."/>
            <person name="Eichinger L."/>
            <person name="Platzer M."/>
            <person name="Noegel A.A."/>
            <person name="Schaap P."/>
            <person name="Gloeckner G."/>
        </authorList>
    </citation>
    <scope>NUCLEOTIDE SEQUENCE [LARGE SCALE GENOMIC DNA]</scope>
    <source>
        <strain evidence="9">SH3</strain>
    </source>
</reference>
<dbReference type="Proteomes" id="UP000007797">
    <property type="component" value="Unassembled WGS sequence"/>
</dbReference>
<dbReference type="InterPro" id="IPR037104">
    <property type="entry name" value="Annexin_sf"/>
</dbReference>
<evidence type="ECO:0000256" key="6">
    <source>
        <dbReference type="RuleBase" id="RU003540"/>
    </source>
</evidence>
<dbReference type="InterPro" id="IPR018252">
    <property type="entry name" value="Annexin_repeat_CS"/>
</dbReference>
<dbReference type="AlphaFoldDB" id="F4Q2W8"/>
<feature type="compositionally biased region" description="Gly residues" evidence="7">
    <location>
        <begin position="212"/>
        <end position="270"/>
    </location>
</feature>
<evidence type="ECO:0000313" key="9">
    <source>
        <dbReference type="Proteomes" id="UP000007797"/>
    </source>
</evidence>
<dbReference type="EMBL" id="GL883021">
    <property type="protein sequence ID" value="EGG16744.1"/>
    <property type="molecule type" value="Genomic_DNA"/>
</dbReference>
<dbReference type="GeneID" id="14869021"/>
<evidence type="ECO:0000256" key="5">
    <source>
        <dbReference type="ARBA" id="ARBA00023302"/>
    </source>
</evidence>
<evidence type="ECO:0000313" key="8">
    <source>
        <dbReference type="EMBL" id="EGG16744.1"/>
    </source>
</evidence>
<dbReference type="GO" id="GO:0012506">
    <property type="term" value="C:vesicle membrane"/>
    <property type="evidence" value="ECO:0007669"/>
    <property type="project" value="TreeGrafter"/>
</dbReference>
<feature type="compositionally biased region" description="Low complexity" evidence="7">
    <location>
        <begin position="107"/>
        <end position="131"/>
    </location>
</feature>
<dbReference type="SMART" id="SM00335">
    <property type="entry name" value="ANX"/>
    <property type="match status" value="4"/>
</dbReference>
<comment type="domain">
    <text evidence="6">A pair of annexin repeats may form one binding site for calcium and phospholipid.</text>
</comment>
<dbReference type="OrthoDB" id="16758at2759"/>
<dbReference type="GO" id="GO:0001786">
    <property type="term" value="F:phosphatidylserine binding"/>
    <property type="evidence" value="ECO:0007669"/>
    <property type="project" value="TreeGrafter"/>
</dbReference>
<dbReference type="GO" id="GO:0005634">
    <property type="term" value="C:nucleus"/>
    <property type="evidence" value="ECO:0007669"/>
    <property type="project" value="TreeGrafter"/>
</dbReference>
<dbReference type="STRING" id="1054147.F4Q2W8"/>
<feature type="compositionally biased region" description="Gly residues" evidence="7">
    <location>
        <begin position="97"/>
        <end position="106"/>
    </location>
</feature>
<dbReference type="GO" id="GO:0005886">
    <property type="term" value="C:plasma membrane"/>
    <property type="evidence" value="ECO:0007669"/>
    <property type="project" value="TreeGrafter"/>
</dbReference>
<evidence type="ECO:0000256" key="1">
    <source>
        <dbReference type="ARBA" id="ARBA00007831"/>
    </source>
</evidence>
<sequence length="623" mass="66101">MSQIGNIDSAKSIGVGQYPSAPPASAADGSNRQSHSPIQQNNSQPPSPHHSSGGGGSGVPSPQGGPPQQQSYDQYNQGGYGVGNYGPPQPSPVPSPQGGGYGGPQQQGGPVPSPQGGPQQGGPVPSPQGGPQQQGGYGGPQQGYGQQGGYGGPQQGGYGGPQQGGYGGPQQGGYGGPQQGGYGGPQQGGYGGPQQGGYGGPQQGGYQSPPQGGYGGPQQGGYGGPQQGGYPPQGGYGGPQQGGYGQGGYGGPQQGGYGGPQQGGYGGTQQGYGQQLPPPQQGYGQQLPPQQPYSGQSVTSTVPLPYYTVYVGAVNYQLSPNFNASNDCDVLKRAFKGIGTDEATVIKVLSNRNLRERIAIKDEYNRKFGKTLEKALKSETSGNFGLALCALLYEPLEFDVYELYKAMKGAGTNEKCLVEILVTRGNHQKEQIKQKYQQTYAKTLEAFIIGDTSGNFKEFLKSLLNRRDESLTFDPYLVENDSNKLYYAGEGKIGTDEKVFVEIFTQRSWAHMRELIKVYERNHKKHSLERAVRSEFSSHLRDGLLAVLSYTNDPIGYFTECLYDSMVGLGTRDRQLIRGIISQQHQLPTIKDKYLSKYGKQLSADIQGDTSGDYRRLLLALVG</sequence>
<dbReference type="PANTHER" id="PTHR10502">
    <property type="entry name" value="ANNEXIN"/>
    <property type="match status" value="1"/>
</dbReference>
<feature type="region of interest" description="Disordered" evidence="7">
    <location>
        <begin position="1"/>
        <end position="297"/>
    </location>
</feature>
<dbReference type="PROSITE" id="PS00223">
    <property type="entry name" value="ANNEXIN_1"/>
    <property type="match status" value="2"/>
</dbReference>
<dbReference type="FunFam" id="1.10.220.10:FF:000005">
    <property type="entry name" value="Annexin"/>
    <property type="match status" value="1"/>
</dbReference>
<accession>F4Q2W8</accession>
<keyword evidence="4 6" id="KW-0041">Annexin</keyword>
<keyword evidence="5 6" id="KW-0111">Calcium/phospholipid-binding</keyword>
<dbReference type="GO" id="GO:0005544">
    <property type="term" value="F:calcium-dependent phospholipid binding"/>
    <property type="evidence" value="ECO:0007669"/>
    <property type="project" value="UniProtKB-KW"/>
</dbReference>
<dbReference type="OMA" id="ARENWCS"/>
<dbReference type="PRINTS" id="PR00196">
    <property type="entry name" value="ANNEXIN"/>
</dbReference>
<dbReference type="PANTHER" id="PTHR10502:SF102">
    <property type="entry name" value="ANNEXIN B11"/>
    <property type="match status" value="1"/>
</dbReference>
<dbReference type="RefSeq" id="XP_004355218.1">
    <property type="nucleotide sequence ID" value="XM_004355166.1"/>
</dbReference>
<organism evidence="8 9">
    <name type="scientific">Cavenderia fasciculata</name>
    <name type="common">Slime mold</name>
    <name type="synonym">Dictyostelium fasciculatum</name>
    <dbReference type="NCBI Taxonomy" id="261658"/>
    <lineage>
        <taxon>Eukaryota</taxon>
        <taxon>Amoebozoa</taxon>
        <taxon>Evosea</taxon>
        <taxon>Eumycetozoa</taxon>
        <taxon>Dictyostelia</taxon>
        <taxon>Acytosteliales</taxon>
        <taxon>Cavenderiaceae</taxon>
        <taxon>Cavenderia</taxon>
    </lineage>
</organism>
<feature type="compositionally biased region" description="Low complexity" evidence="7">
    <location>
        <begin position="59"/>
        <end position="77"/>
    </location>
</feature>
<evidence type="ECO:0000256" key="2">
    <source>
        <dbReference type="ARBA" id="ARBA00022737"/>
    </source>
</evidence>
<dbReference type="SUPFAM" id="SSF47874">
    <property type="entry name" value="Annexin"/>
    <property type="match status" value="1"/>
</dbReference>
<dbReference type="Gene3D" id="1.10.220.10">
    <property type="entry name" value="Annexin"/>
    <property type="match status" value="4"/>
</dbReference>
<feature type="compositionally biased region" description="Low complexity" evidence="7">
    <location>
        <begin position="23"/>
        <end position="44"/>
    </location>
</feature>
<dbReference type="PROSITE" id="PS51897">
    <property type="entry name" value="ANNEXIN_2"/>
    <property type="match status" value="4"/>
</dbReference>
<name>F4Q2W8_CACFS</name>
<comment type="similarity">
    <text evidence="1 6">Belongs to the annexin family.</text>
</comment>
<dbReference type="KEGG" id="dfa:DFA_07722"/>
<evidence type="ECO:0000256" key="3">
    <source>
        <dbReference type="ARBA" id="ARBA00022837"/>
    </source>
</evidence>